<dbReference type="EMBL" id="QJTI01000003">
    <property type="protein sequence ID" value="PYF04394.1"/>
    <property type="molecule type" value="Genomic_DNA"/>
</dbReference>
<protein>
    <submittedName>
        <fullName evidence="2">Uncharacterized protein</fullName>
    </submittedName>
</protein>
<feature type="compositionally biased region" description="Basic and acidic residues" evidence="1">
    <location>
        <begin position="61"/>
        <end position="72"/>
    </location>
</feature>
<keyword evidence="3" id="KW-1185">Reference proteome</keyword>
<gene>
    <name evidence="2" type="ORF">BJ122_10347</name>
</gene>
<dbReference type="Proteomes" id="UP000248148">
    <property type="component" value="Unassembled WGS sequence"/>
</dbReference>
<reference evidence="2 3" key="1">
    <citation type="submission" date="2018-06" db="EMBL/GenBank/DDBJ databases">
        <title>Genomic Encyclopedia of Archaeal and Bacterial Type Strains, Phase II (KMG-II): from individual species to whole genera.</title>
        <authorList>
            <person name="Goeker M."/>
        </authorList>
    </citation>
    <scope>NUCLEOTIDE SEQUENCE [LARGE SCALE GENOMIC DNA]</scope>
    <source>
        <strain evidence="2 3">JCM 11668</strain>
    </source>
</reference>
<sequence>MHRLLLLGLDSVSPRPLPRVSTLRAVELAASQLGPLIDPQASSEERDRRIERLTKGPPEFIEARLDQPKPRR</sequence>
<feature type="compositionally biased region" description="Basic and acidic residues" evidence="1">
    <location>
        <begin position="43"/>
        <end position="54"/>
    </location>
</feature>
<name>A0A318TI94_9BRAD</name>
<evidence type="ECO:0000313" key="3">
    <source>
        <dbReference type="Proteomes" id="UP000248148"/>
    </source>
</evidence>
<dbReference type="AlphaFoldDB" id="A0A318TI94"/>
<comment type="caution">
    <text evidence="2">The sequence shown here is derived from an EMBL/GenBank/DDBJ whole genome shotgun (WGS) entry which is preliminary data.</text>
</comment>
<organism evidence="2 3">
    <name type="scientific">Rhodopseudomonas faecalis</name>
    <dbReference type="NCBI Taxonomy" id="99655"/>
    <lineage>
        <taxon>Bacteria</taxon>
        <taxon>Pseudomonadati</taxon>
        <taxon>Pseudomonadota</taxon>
        <taxon>Alphaproteobacteria</taxon>
        <taxon>Hyphomicrobiales</taxon>
        <taxon>Nitrobacteraceae</taxon>
        <taxon>Rhodopseudomonas</taxon>
    </lineage>
</organism>
<feature type="region of interest" description="Disordered" evidence="1">
    <location>
        <begin position="37"/>
        <end position="72"/>
    </location>
</feature>
<accession>A0A318TI94</accession>
<proteinExistence type="predicted"/>
<evidence type="ECO:0000313" key="2">
    <source>
        <dbReference type="EMBL" id="PYF04394.1"/>
    </source>
</evidence>
<evidence type="ECO:0000256" key="1">
    <source>
        <dbReference type="SAM" id="MobiDB-lite"/>
    </source>
</evidence>